<organism evidence="2 3">
    <name type="scientific">Furculomyces boomerangus</name>
    <dbReference type="NCBI Taxonomy" id="61424"/>
    <lineage>
        <taxon>Eukaryota</taxon>
        <taxon>Fungi</taxon>
        <taxon>Fungi incertae sedis</taxon>
        <taxon>Zoopagomycota</taxon>
        <taxon>Kickxellomycotina</taxon>
        <taxon>Harpellomycetes</taxon>
        <taxon>Harpellales</taxon>
        <taxon>Harpellaceae</taxon>
        <taxon>Furculomyces</taxon>
    </lineage>
</organism>
<evidence type="ECO:0000313" key="3">
    <source>
        <dbReference type="Proteomes" id="UP000245699"/>
    </source>
</evidence>
<evidence type="ECO:0000259" key="1">
    <source>
        <dbReference type="Pfam" id="PF13843"/>
    </source>
</evidence>
<evidence type="ECO:0000313" key="2">
    <source>
        <dbReference type="EMBL" id="PVU87540.1"/>
    </source>
</evidence>
<dbReference type="Pfam" id="PF13843">
    <property type="entry name" value="DDE_Tnp_1_7"/>
    <property type="match status" value="1"/>
</dbReference>
<comment type="caution">
    <text evidence="2">The sequence shown here is derived from an EMBL/GenBank/DDBJ whole genome shotgun (WGS) entry which is preliminary data.</text>
</comment>
<sequence length="346" mass="40112">MNKQQKDYYKNEYLGKKVELSSSILGEKKAQKLYGKSFKDVFISGKIVSTPKTVKSRFEVKFLNIKGKFKIGFDTVISGIQKHLNSESLPEGSLENTNPKNFLSQVSTETQENLLGFQESEFFYPNAQEMEFAYDLLSIRNKEIRGNQELSEDFMNERITSSDEDEECKDYDISIENNPDRLKICYEEEYEETLNEIDEDALTQIINSIATSINSPIDSSTRKGKDHVVQEKNDFYSRPSSLTLLTRNNIKTPLDLVFFILNTEFWESMADQTNRYAAQCKQKAKEDKKSLEILSQGIKYQWNEATSGAMDFSNFGNYMSKNRFEDIMKMLHFSDNKDLQSRTDRI</sequence>
<reference evidence="2 3" key="1">
    <citation type="journal article" date="2018" name="MBio">
        <title>Comparative Genomics Reveals the Core Gene Toolbox for the Fungus-Insect Symbiosis.</title>
        <authorList>
            <person name="Wang Y."/>
            <person name="Stata M."/>
            <person name="Wang W."/>
            <person name="Stajich J.E."/>
            <person name="White M.M."/>
            <person name="Moncalvo J.M."/>
        </authorList>
    </citation>
    <scope>NUCLEOTIDE SEQUENCE [LARGE SCALE GENOMIC DNA]</scope>
    <source>
        <strain evidence="2 3">AUS-77-4</strain>
    </source>
</reference>
<dbReference type="OrthoDB" id="124317at2759"/>
<protein>
    <recommendedName>
        <fullName evidence="1">PiggyBac transposable element-derived protein domain-containing protein</fullName>
    </recommendedName>
</protein>
<dbReference type="AlphaFoldDB" id="A0A2T9Y5C9"/>
<name>A0A2T9Y5C9_9FUNG</name>
<proteinExistence type="predicted"/>
<dbReference type="InterPro" id="IPR029526">
    <property type="entry name" value="PGBD"/>
</dbReference>
<keyword evidence="3" id="KW-1185">Reference proteome</keyword>
<dbReference type="PANTHER" id="PTHR46599:SF3">
    <property type="entry name" value="PIGGYBAC TRANSPOSABLE ELEMENT-DERIVED PROTEIN 4"/>
    <property type="match status" value="1"/>
</dbReference>
<dbReference type="Proteomes" id="UP000245699">
    <property type="component" value="Unassembled WGS sequence"/>
</dbReference>
<dbReference type="EMBL" id="MBFT01000734">
    <property type="protein sequence ID" value="PVU87540.1"/>
    <property type="molecule type" value="Genomic_DNA"/>
</dbReference>
<feature type="domain" description="PiggyBac transposable element-derived protein" evidence="1">
    <location>
        <begin position="259"/>
        <end position="345"/>
    </location>
</feature>
<accession>A0A2T9Y5C9</accession>
<dbReference type="PANTHER" id="PTHR46599">
    <property type="entry name" value="PIGGYBAC TRANSPOSABLE ELEMENT-DERIVED PROTEIN 4"/>
    <property type="match status" value="1"/>
</dbReference>
<gene>
    <name evidence="2" type="ORF">BB559_006000</name>
</gene>